<keyword evidence="4" id="KW-1134">Transmembrane beta strand</keyword>
<feature type="domain" description="POTRA" evidence="11">
    <location>
        <begin position="229"/>
        <end position="305"/>
    </location>
</feature>
<organism evidence="12 13">
    <name type="scientific">Pectobacterium parmentieri</name>
    <dbReference type="NCBI Taxonomy" id="1905730"/>
    <lineage>
        <taxon>Bacteria</taxon>
        <taxon>Pseudomonadati</taxon>
        <taxon>Pseudomonadota</taxon>
        <taxon>Gammaproteobacteria</taxon>
        <taxon>Enterobacterales</taxon>
        <taxon>Pectobacteriaceae</taxon>
        <taxon>Pectobacterium</taxon>
    </lineage>
</organism>
<evidence type="ECO:0000256" key="8">
    <source>
        <dbReference type="ARBA" id="ARBA00023237"/>
    </source>
</evidence>
<dbReference type="FunFam" id="2.40.160.50:FF:000003">
    <property type="entry name" value="Outer membrane protein, OMP85 family"/>
    <property type="match status" value="1"/>
</dbReference>
<dbReference type="eggNOG" id="COG0729">
    <property type="taxonomic scope" value="Bacteria"/>
</dbReference>
<evidence type="ECO:0000256" key="5">
    <source>
        <dbReference type="ARBA" id="ARBA00022692"/>
    </source>
</evidence>
<name>A0A0H3I739_PECPM</name>
<evidence type="ECO:0000313" key="13">
    <source>
        <dbReference type="Proteomes" id="UP000008044"/>
    </source>
</evidence>
<evidence type="ECO:0000256" key="2">
    <source>
        <dbReference type="ARBA" id="ARBA00010248"/>
    </source>
</evidence>
<dbReference type="PROSITE" id="PS51779">
    <property type="entry name" value="POTRA"/>
    <property type="match status" value="1"/>
</dbReference>
<evidence type="ECO:0000256" key="6">
    <source>
        <dbReference type="ARBA" id="ARBA00022729"/>
    </source>
</evidence>
<dbReference type="Pfam" id="PF07244">
    <property type="entry name" value="POTRA"/>
    <property type="match status" value="1"/>
</dbReference>
<gene>
    <name evidence="12" type="ordered locus">W5S_3712</name>
</gene>
<dbReference type="STRING" id="1905730.W5S_3712"/>
<dbReference type="Gene3D" id="3.10.20.310">
    <property type="entry name" value="membrane protein fhac"/>
    <property type="match status" value="3"/>
</dbReference>
<dbReference type="AlphaFoldDB" id="A0A0H3I739"/>
<dbReference type="FunFam" id="3.10.20.310:FF:000008">
    <property type="entry name" value="Outer membrane protein, OMP85 family"/>
    <property type="match status" value="1"/>
</dbReference>
<accession>A0A0H3I739</accession>
<sequence length="620" mass="69107">MTIFIAKRRFTSKNRFIGKKSAAGKEGIAGRKTGLAGSGGVPRYRIFGLMCALLMLVPESQAANVRLQVTGLEGPLQKNVRARLSTIAGDEVNADGRFRSRVDEAIRQGLRALGYYDPQIGFEFRPAVNGGRPVLIATVTPGDPVKIAGVDITLRGGAHDDKDYQQLVKDDRPDIGSVLNHSDYDRFKSGLNGLSLRKGYFDARFLQSQLGVMREEKEAFWDIDFDSGERYRFGAVHFQGSQIREDYLQNLVPFHDGDVYTSEDLGELNRRLSATGWFNSVVVSPDFDQSKKSKVLPLEAVVTPRTRNRIETGVGYATDVGPRVKTTWNKPWVNSRGHSLESSLSVSAPEQSLDFSYKIPLLKNPLEQYYLLQGGFKREDLNDTQSDGTTLNVARYWDLSSGWQRAINLRWSLDHFTQASVTDTTMLIYPGVSINRTRQRGGLMPVWGDTQRYSIDISDTMWGSDIDFAVVQAQNVWIRTLADKHRFVARGNLGWIETNNFSRVPPSLRFFAGGDRSIRGYKYKSISPRDSDGKLTGASKLATGSLEYQYNVTGKWWGAVFVDSGEAVNDIKRSNFKTGTGVGVRWASPIGPVKFDVAMPIGDAEKKNDVQFYIALGPEL</sequence>
<dbReference type="InterPro" id="IPR000184">
    <property type="entry name" value="Bac_surfAg_D15"/>
</dbReference>
<evidence type="ECO:0000313" key="12">
    <source>
        <dbReference type="EMBL" id="AFI91775.1"/>
    </source>
</evidence>
<dbReference type="EMBL" id="CP003415">
    <property type="protein sequence ID" value="AFI91775.1"/>
    <property type="molecule type" value="Genomic_DNA"/>
</dbReference>
<dbReference type="PANTHER" id="PTHR12815">
    <property type="entry name" value="SORTING AND ASSEMBLY MACHINERY SAMM50 PROTEIN FAMILY MEMBER"/>
    <property type="match status" value="1"/>
</dbReference>
<keyword evidence="8" id="KW-0998">Cell outer membrane</keyword>
<dbReference type="KEGG" id="pec:W5S_3712"/>
<evidence type="ECO:0000256" key="4">
    <source>
        <dbReference type="ARBA" id="ARBA00022452"/>
    </source>
</evidence>
<proteinExistence type="inferred from homology"/>
<evidence type="ECO:0000256" key="7">
    <source>
        <dbReference type="ARBA" id="ARBA00023136"/>
    </source>
</evidence>
<keyword evidence="7" id="KW-0472">Membrane</keyword>
<dbReference type="PANTHER" id="PTHR12815:SF47">
    <property type="entry name" value="TRANSLOCATION AND ASSEMBLY MODULE SUBUNIT TAMA"/>
    <property type="match status" value="1"/>
</dbReference>
<dbReference type="Proteomes" id="UP000008044">
    <property type="component" value="Chromosome"/>
</dbReference>
<dbReference type="InterPro" id="IPR039910">
    <property type="entry name" value="D15-like"/>
</dbReference>
<dbReference type="Pfam" id="PF01103">
    <property type="entry name" value="Omp85"/>
    <property type="match status" value="1"/>
</dbReference>
<comment type="subunit">
    <text evidence="10">Interacts with TamB to form the translocation and assembly module (TAM).</text>
</comment>
<dbReference type="Pfam" id="PF17243">
    <property type="entry name" value="POTRA_TamA_1"/>
    <property type="match status" value="1"/>
</dbReference>
<evidence type="ECO:0000259" key="11">
    <source>
        <dbReference type="PROSITE" id="PS51779"/>
    </source>
</evidence>
<dbReference type="InterPro" id="IPR034746">
    <property type="entry name" value="POTRA"/>
</dbReference>
<protein>
    <recommendedName>
        <fullName evidence="3">Translocation and assembly module subunit TamA</fullName>
    </recommendedName>
    <alternativeName>
        <fullName evidence="9">Autotransporter assembly factor TamA</fullName>
    </alternativeName>
</protein>
<dbReference type="HOGENOM" id="CLU_018618_1_0_6"/>
<dbReference type="GO" id="GO:0009279">
    <property type="term" value="C:cell outer membrane"/>
    <property type="evidence" value="ECO:0007669"/>
    <property type="project" value="UniProtKB-SubCell"/>
</dbReference>
<dbReference type="PATRIC" id="fig|1166016.3.peg.3774"/>
<comment type="similarity">
    <text evidence="2">Belongs to the TamA family.</text>
</comment>
<evidence type="ECO:0000256" key="9">
    <source>
        <dbReference type="ARBA" id="ARBA00033063"/>
    </source>
</evidence>
<evidence type="ECO:0000256" key="3">
    <source>
        <dbReference type="ARBA" id="ARBA00015419"/>
    </source>
</evidence>
<keyword evidence="5" id="KW-0812">Transmembrane</keyword>
<dbReference type="InterPro" id="IPR010827">
    <property type="entry name" value="BamA/TamA_POTRA"/>
</dbReference>
<comment type="subcellular location">
    <subcellularLocation>
        <location evidence="1">Cell outer membrane</location>
    </subcellularLocation>
</comment>
<dbReference type="GO" id="GO:0097347">
    <property type="term" value="C:TAM protein secretion complex"/>
    <property type="evidence" value="ECO:0007669"/>
    <property type="project" value="TreeGrafter"/>
</dbReference>
<evidence type="ECO:0000256" key="1">
    <source>
        <dbReference type="ARBA" id="ARBA00004442"/>
    </source>
</evidence>
<reference evidence="12 13" key="1">
    <citation type="journal article" date="2012" name="J. Bacteriol.">
        <title>Genome sequence of Pectobacterium sp. strain SCC3193.</title>
        <authorList>
            <person name="Koskinen J.P."/>
            <person name="Laine P."/>
            <person name="Niemi O."/>
            <person name="Nykyri J."/>
            <person name="Harjunpaa H."/>
            <person name="Auvinen P."/>
            <person name="Paulin L."/>
            <person name="Pirhonen M."/>
            <person name="Palva T."/>
            <person name="Holm L."/>
        </authorList>
    </citation>
    <scope>NUCLEOTIDE SEQUENCE [LARGE SCALE GENOMIC DNA]</scope>
    <source>
        <strain evidence="12 13">SCC3193</strain>
    </source>
</reference>
<dbReference type="InterPro" id="IPR035243">
    <property type="entry name" value="TamA_POTRA_Dom_1"/>
</dbReference>
<dbReference type="Gene3D" id="2.40.160.50">
    <property type="entry name" value="membrane protein fhac: a member of the omp85/tpsb transporter family"/>
    <property type="match status" value="1"/>
</dbReference>
<evidence type="ECO:0000256" key="10">
    <source>
        <dbReference type="ARBA" id="ARBA00093548"/>
    </source>
</evidence>
<keyword evidence="6" id="KW-0732">Signal</keyword>
<dbReference type="GO" id="GO:0009306">
    <property type="term" value="P:protein secretion"/>
    <property type="evidence" value="ECO:0007669"/>
    <property type="project" value="TreeGrafter"/>
</dbReference>